<sequence>MVERYTVRLTVLESGERLPLLVDVRSGVPLFDPTVFVLSELRARNRASATIEQALRAIKVFEIFCDLYEINLVARISKGRLLSLGEINALAQLCRLPMAAIEALSDLRPVGEGHISTSFESVRFRSWSGHHEVAGDSCGIRIRYIRQFIGWLADRYLLSMNAKHALRATLFVAKDRVESGLTGRIPARGRTGASNRSRRALNDSMQERLWQVVHANSLENPWHGAHSRVRNELIIRWFMGLGVRRGELLGIKISDIDFQSNTVFIARRADDFRDPRVRQPNAKTRDRLLPISDDLARRTRLYILNERRVFPAARGHAFLLVANGGAPLSLRGLNRIFASLGKRHSELRDVFPHILRHTNNYNFSKIADAMGMEPEMERKTRSQLMGWSETSGSAEVYTRRETERKARTASLLLQRKMVRPCHEDKA</sequence>
<evidence type="ECO:0000313" key="6">
    <source>
        <dbReference type="EMBL" id="VVD59242.1"/>
    </source>
</evidence>
<dbReference type="AlphaFoldDB" id="A0A5E4R9N0"/>
<evidence type="ECO:0000256" key="2">
    <source>
        <dbReference type="ARBA" id="ARBA00022908"/>
    </source>
</evidence>
<dbReference type="InterPro" id="IPR011010">
    <property type="entry name" value="DNA_brk_join_enz"/>
</dbReference>
<protein>
    <submittedName>
        <fullName evidence="6">Integrase</fullName>
    </submittedName>
</protein>
<comment type="similarity">
    <text evidence="1">Belongs to the 'phage' integrase family.</text>
</comment>
<dbReference type="InterPro" id="IPR002104">
    <property type="entry name" value="Integrase_catalytic"/>
</dbReference>
<keyword evidence="3" id="KW-0238">DNA-binding</keyword>
<keyword evidence="4" id="KW-0233">DNA recombination</keyword>
<dbReference type="Pfam" id="PF00589">
    <property type="entry name" value="Phage_integrase"/>
    <property type="match status" value="1"/>
</dbReference>
<dbReference type="CDD" id="cd00397">
    <property type="entry name" value="DNA_BRE_C"/>
    <property type="match status" value="1"/>
</dbReference>
<dbReference type="PROSITE" id="PS51898">
    <property type="entry name" value="TYR_RECOMBINASE"/>
    <property type="match status" value="1"/>
</dbReference>
<dbReference type="EMBL" id="CABPSM010000001">
    <property type="protein sequence ID" value="VVD59242.1"/>
    <property type="molecule type" value="Genomic_DNA"/>
</dbReference>
<dbReference type="RefSeq" id="WP_150618630.1">
    <property type="nucleotide sequence ID" value="NZ_CABPSM010000001.1"/>
</dbReference>
<keyword evidence="2" id="KW-0229">DNA integration</keyword>
<reference evidence="6 7" key="1">
    <citation type="submission" date="2019-08" db="EMBL/GenBank/DDBJ databases">
        <authorList>
            <person name="Peeters C."/>
        </authorList>
    </citation>
    <scope>NUCLEOTIDE SEQUENCE [LARGE SCALE GENOMIC DNA]</scope>
    <source>
        <strain evidence="6 7">LMG 31112</strain>
    </source>
</reference>
<dbReference type="GO" id="GO:0015074">
    <property type="term" value="P:DNA integration"/>
    <property type="evidence" value="ECO:0007669"/>
    <property type="project" value="UniProtKB-KW"/>
</dbReference>
<evidence type="ECO:0000256" key="4">
    <source>
        <dbReference type="ARBA" id="ARBA00023172"/>
    </source>
</evidence>
<dbReference type="PANTHER" id="PTHR30349:SF41">
    <property type="entry name" value="INTEGRASE_RECOMBINASE PROTEIN MJ0367-RELATED"/>
    <property type="match status" value="1"/>
</dbReference>
<dbReference type="InterPro" id="IPR013762">
    <property type="entry name" value="Integrase-like_cat_sf"/>
</dbReference>
<dbReference type="Proteomes" id="UP000343317">
    <property type="component" value="Unassembled WGS sequence"/>
</dbReference>
<evidence type="ECO:0000313" key="7">
    <source>
        <dbReference type="Proteomes" id="UP000343317"/>
    </source>
</evidence>
<keyword evidence="7" id="KW-1185">Reference proteome</keyword>
<feature type="domain" description="Tyr recombinase" evidence="5">
    <location>
        <begin position="196"/>
        <end position="410"/>
    </location>
</feature>
<dbReference type="GO" id="GO:0006310">
    <property type="term" value="P:DNA recombination"/>
    <property type="evidence" value="ECO:0007669"/>
    <property type="project" value="UniProtKB-KW"/>
</dbReference>
<organism evidence="6 7">
    <name type="scientific">Pandoraea horticolens</name>
    <dbReference type="NCBI Taxonomy" id="2508298"/>
    <lineage>
        <taxon>Bacteria</taxon>
        <taxon>Pseudomonadati</taxon>
        <taxon>Pseudomonadota</taxon>
        <taxon>Betaproteobacteria</taxon>
        <taxon>Burkholderiales</taxon>
        <taxon>Burkholderiaceae</taxon>
        <taxon>Pandoraea</taxon>
    </lineage>
</organism>
<dbReference type="SUPFAM" id="SSF56349">
    <property type="entry name" value="DNA breaking-rejoining enzymes"/>
    <property type="match status" value="1"/>
</dbReference>
<dbReference type="GO" id="GO:0003677">
    <property type="term" value="F:DNA binding"/>
    <property type="evidence" value="ECO:0007669"/>
    <property type="project" value="UniProtKB-KW"/>
</dbReference>
<dbReference type="PANTHER" id="PTHR30349">
    <property type="entry name" value="PHAGE INTEGRASE-RELATED"/>
    <property type="match status" value="1"/>
</dbReference>
<dbReference type="Gene3D" id="1.10.443.10">
    <property type="entry name" value="Intergrase catalytic core"/>
    <property type="match status" value="1"/>
</dbReference>
<evidence type="ECO:0000256" key="1">
    <source>
        <dbReference type="ARBA" id="ARBA00008857"/>
    </source>
</evidence>
<gene>
    <name evidence="6" type="ORF">PHO31112_00015</name>
</gene>
<dbReference type="InterPro" id="IPR050090">
    <property type="entry name" value="Tyrosine_recombinase_XerCD"/>
</dbReference>
<name>A0A5E4R9N0_9BURK</name>
<evidence type="ECO:0000256" key="3">
    <source>
        <dbReference type="ARBA" id="ARBA00023125"/>
    </source>
</evidence>
<proteinExistence type="inferred from homology"/>
<evidence type="ECO:0000259" key="5">
    <source>
        <dbReference type="PROSITE" id="PS51898"/>
    </source>
</evidence>
<accession>A0A5E4R9N0</accession>